<evidence type="ECO:0000313" key="3">
    <source>
        <dbReference type="Proteomes" id="UP000605846"/>
    </source>
</evidence>
<keyword evidence="2" id="KW-0808">Transferase</keyword>
<dbReference type="EMBL" id="JABAYA010000032">
    <property type="protein sequence ID" value="KAF7728781.1"/>
    <property type="molecule type" value="Genomic_DNA"/>
</dbReference>
<name>A0A8H7BWT6_9FUNG</name>
<gene>
    <name evidence="2" type="primary">NAA25</name>
    <name evidence="2" type="ORF">EC973_005619</name>
</gene>
<protein>
    <submittedName>
        <fullName evidence="2">N-alpha-acetyltransferase 25, NatB auxiliary subunit</fullName>
    </submittedName>
</protein>
<comment type="caution">
    <text evidence="2">The sequence shown here is derived from an EMBL/GenBank/DDBJ whole genome shotgun (WGS) entry which is preliminary data.</text>
</comment>
<sequence length="865" mass="99209">MLKKTPDWPLLKALKAVVLVRTGKEDEASKLCEQLSSAVPTDEATLQAVSLAYKELGLNKAMVELYEKVSNLQPKNEEFAKNWFMAMVRNSDYKGQQQAALKLHRTFKSNKYLFWTVMSLVLQGQDGSALSYTLAERMMQKAHEEGRLEDVEHMRLYLLILLDQKKHAEALALLDTPLGQKSLKDPEVRQIRSELLLLNQKWNDVLSSSQHALRKENSDDWFSWLAYFDALEPSLETTPESCETAHQLVAELKESTLKSSVLKRGPFLAELELDHRLRKVGKQDNDDHTTQLIVSYFERFGSKSCCFEDLQTYTKFLRANSVKAAELIETLHKSIVEAKDKSGEIKNVYKRVNVYKIHRFLDLQTGLKLEEAISLVNELWTYYQNALPLGEGLEKTEWQYGDDFVILSAQILFDCYKEHKQMPLLIQAIMLLEIALTKSTYNFQIKLILVRLYHTLGIHARPLQIYQTMDIKQIQFDTMIHYFTDRYFSLACFDALEQTFFESLMIYHSNETETPEMLVKAYQFGTYSKIQEFIEFRSRLDKSLQHAVTKVELIRIGAINSSFQTKYAVQYFHDLNVSELVFDDEFVASRSDNRDFKVMMNCNSEDRSTAQECIKPAISTNERWVQIFNLIFHILATACSSKENSNLSSMVEKLAQLVELDDIARKITPQELWLARYISALASALTLMKGQDTRSADSDKITKLLNIATETLEQTTIQSQPFREDEVSWLAFHEVSITLEAFNYGNVLIELMNRSLGLTSKEAKRKATENSGSDPLIESLIKLQVASKKSLLSVKATVDEGKNMFKPQLQKKLLKQVVGSTSVLEHFKSKDNQNVLADNLKKMVASWNTSVGRLGDEIDSRVQKI</sequence>
<dbReference type="PANTHER" id="PTHR22767">
    <property type="entry name" value="N-TERMINAL ACETYLTRANSFERASE-RELATED"/>
    <property type="match status" value="1"/>
</dbReference>
<evidence type="ECO:0000313" key="2">
    <source>
        <dbReference type="EMBL" id="KAF7728781.1"/>
    </source>
</evidence>
<keyword evidence="3" id="KW-1185">Reference proteome</keyword>
<evidence type="ECO:0000256" key="1">
    <source>
        <dbReference type="ARBA" id="ARBA00006298"/>
    </source>
</evidence>
<dbReference type="Gene3D" id="1.25.40.1040">
    <property type="match status" value="1"/>
</dbReference>
<proteinExistence type="inferred from homology"/>
<dbReference type="InterPro" id="IPR011990">
    <property type="entry name" value="TPR-like_helical_dom_sf"/>
</dbReference>
<dbReference type="Proteomes" id="UP000605846">
    <property type="component" value="Unassembled WGS sequence"/>
</dbReference>
<dbReference type="AlphaFoldDB" id="A0A8H7BWT6"/>
<accession>A0A8H7BWT6</accession>
<dbReference type="InterPro" id="IPR019183">
    <property type="entry name" value="NAA25_NatB_aux_su"/>
</dbReference>
<dbReference type="SUPFAM" id="SSF48452">
    <property type="entry name" value="TPR-like"/>
    <property type="match status" value="1"/>
</dbReference>
<reference evidence="2" key="1">
    <citation type="submission" date="2020-01" db="EMBL/GenBank/DDBJ databases">
        <title>Genome Sequencing of Three Apophysomyces-Like Fungal Strains Confirms a Novel Fungal Genus in the Mucoromycota with divergent Burkholderia-like Endosymbiotic Bacteria.</title>
        <authorList>
            <person name="Stajich J.E."/>
            <person name="Macias A.M."/>
            <person name="Carter-House D."/>
            <person name="Lovett B."/>
            <person name="Kasson L.R."/>
            <person name="Berry K."/>
            <person name="Grigoriev I."/>
            <person name="Chang Y."/>
            <person name="Spatafora J."/>
            <person name="Kasson M.T."/>
        </authorList>
    </citation>
    <scope>NUCLEOTIDE SEQUENCE</scope>
    <source>
        <strain evidence="2">NRRL A-21654</strain>
    </source>
</reference>
<organism evidence="2 3">
    <name type="scientific">Apophysomyces ossiformis</name>
    <dbReference type="NCBI Taxonomy" id="679940"/>
    <lineage>
        <taxon>Eukaryota</taxon>
        <taxon>Fungi</taxon>
        <taxon>Fungi incertae sedis</taxon>
        <taxon>Mucoromycota</taxon>
        <taxon>Mucoromycotina</taxon>
        <taxon>Mucoromycetes</taxon>
        <taxon>Mucorales</taxon>
        <taxon>Mucorineae</taxon>
        <taxon>Mucoraceae</taxon>
        <taxon>Apophysomyces</taxon>
    </lineage>
</organism>
<dbReference type="PANTHER" id="PTHR22767:SF3">
    <property type="entry name" value="N-ALPHA-ACETYLTRANSFERASE 25, NATB AUXILIARY SUBUNIT"/>
    <property type="match status" value="1"/>
</dbReference>
<dbReference type="GO" id="GO:0031416">
    <property type="term" value="C:NatB complex"/>
    <property type="evidence" value="ECO:0007669"/>
    <property type="project" value="TreeGrafter"/>
</dbReference>
<dbReference type="GO" id="GO:0016740">
    <property type="term" value="F:transferase activity"/>
    <property type="evidence" value="ECO:0007669"/>
    <property type="project" value="UniProtKB-KW"/>
</dbReference>
<dbReference type="Pfam" id="PF09797">
    <property type="entry name" value="NatB_MDM20"/>
    <property type="match status" value="1"/>
</dbReference>
<dbReference type="OrthoDB" id="1874341at2759"/>
<comment type="similarity">
    <text evidence="1">Belongs to the MDM20/NAA25 family.</text>
</comment>